<proteinExistence type="predicted"/>
<evidence type="ECO:0000259" key="2">
    <source>
        <dbReference type="Pfam" id="PF10615"/>
    </source>
</evidence>
<dbReference type="EMBL" id="PYYB01000001">
    <property type="protein sequence ID" value="PTL58517.1"/>
    <property type="molecule type" value="Genomic_DNA"/>
</dbReference>
<accession>A0A2T4UH22</accession>
<gene>
    <name evidence="4" type="ORF">C7Y72_02015</name>
</gene>
<feature type="region of interest" description="Disordered" evidence="1">
    <location>
        <begin position="1"/>
        <end position="41"/>
    </location>
</feature>
<sequence>MTDTATSFPTDHAAPAEVLNPPMPEPIGPTHEGRRRSAAEEARTLVAQTNVATLATLSEDGHPWGSLVSYATLADGSPVLCVSLLAEHGRNLRADQRASLVVAEPARGGDPLNSGRVTLAGVAQRPTGTLEATARDAYVQAHPPARLYAGFGDFSLWVLRVDRVRWVGGYGRMDSADAASYRAAEPDPVQGQTAYAIAHLNADHADALLLMARAFGGHPDALSATCTGADRYGIELRVVTPRGETRARIGFAEPIVEPDGLRGATVELTRRSRAALA</sequence>
<dbReference type="GO" id="GO:0005737">
    <property type="term" value="C:cytoplasm"/>
    <property type="evidence" value="ECO:0007669"/>
    <property type="project" value="UniProtKB-ARBA"/>
</dbReference>
<dbReference type="AlphaFoldDB" id="A0A2T4UH22"/>
<dbReference type="PANTHER" id="PTHR13343:SF17">
    <property type="entry name" value="CELLULAR REPRESSOR OF E1A-STIMULATED GENES, ISOFORM A"/>
    <property type="match status" value="1"/>
</dbReference>
<dbReference type="RefSeq" id="WP_107566955.1">
    <property type="nucleotide sequence ID" value="NZ_PYYB01000001.1"/>
</dbReference>
<dbReference type="InterPro" id="IPR012349">
    <property type="entry name" value="Split_barrel_FMN-bd"/>
</dbReference>
<dbReference type="InterPro" id="IPR055343">
    <property type="entry name" value="CREG_beta-barrel"/>
</dbReference>
<dbReference type="InterPro" id="IPR019595">
    <property type="entry name" value="DUF2470"/>
</dbReference>
<dbReference type="Proteomes" id="UP000240739">
    <property type="component" value="Unassembled WGS sequence"/>
</dbReference>
<evidence type="ECO:0000256" key="1">
    <source>
        <dbReference type="SAM" id="MobiDB-lite"/>
    </source>
</evidence>
<dbReference type="SUPFAM" id="SSF50475">
    <property type="entry name" value="FMN-binding split barrel"/>
    <property type="match status" value="1"/>
</dbReference>
<dbReference type="Gene3D" id="2.30.110.10">
    <property type="entry name" value="Electron Transport, Fmn-binding Protein, Chain A"/>
    <property type="match status" value="1"/>
</dbReference>
<evidence type="ECO:0000313" key="5">
    <source>
        <dbReference type="Proteomes" id="UP000240739"/>
    </source>
</evidence>
<feature type="compositionally biased region" description="Basic and acidic residues" evidence="1">
    <location>
        <begin position="31"/>
        <end position="41"/>
    </location>
</feature>
<protein>
    <submittedName>
        <fullName evidence="4">Pyridoxamine 5'-phosphate oxidase</fullName>
    </submittedName>
</protein>
<organism evidence="4 5">
    <name type="scientific">Paraconexibacter algicola</name>
    <dbReference type="NCBI Taxonomy" id="2133960"/>
    <lineage>
        <taxon>Bacteria</taxon>
        <taxon>Bacillati</taxon>
        <taxon>Actinomycetota</taxon>
        <taxon>Thermoleophilia</taxon>
        <taxon>Solirubrobacterales</taxon>
        <taxon>Paraconexibacteraceae</taxon>
        <taxon>Paraconexibacter</taxon>
    </lineage>
</organism>
<keyword evidence="5" id="KW-1185">Reference proteome</keyword>
<reference evidence="4 5" key="1">
    <citation type="submission" date="2018-03" db="EMBL/GenBank/DDBJ databases">
        <title>Aquarubrobacter algicola gen. nov., sp. nov., a novel actinobacterium isolated from shallow eutrophic lake during the end of cyanobacterial harmful algal blooms.</title>
        <authorList>
            <person name="Chun S.J."/>
        </authorList>
    </citation>
    <scope>NUCLEOTIDE SEQUENCE [LARGE SCALE GENOMIC DNA]</scope>
    <source>
        <strain evidence="4 5">Seoho-28</strain>
    </source>
</reference>
<feature type="domain" description="DUF2470" evidence="2">
    <location>
        <begin position="196"/>
        <end position="268"/>
    </location>
</feature>
<dbReference type="Pfam" id="PF10615">
    <property type="entry name" value="DUF2470"/>
    <property type="match status" value="1"/>
</dbReference>
<name>A0A2T4UH22_9ACTN</name>
<evidence type="ECO:0000259" key="3">
    <source>
        <dbReference type="Pfam" id="PF13883"/>
    </source>
</evidence>
<dbReference type="Pfam" id="PF13883">
    <property type="entry name" value="CREG_beta-barrel"/>
    <property type="match status" value="1"/>
</dbReference>
<dbReference type="InterPro" id="IPR037119">
    <property type="entry name" value="Haem_oxidase_HugZ-like_sf"/>
</dbReference>
<evidence type="ECO:0000313" key="4">
    <source>
        <dbReference type="EMBL" id="PTL58517.1"/>
    </source>
</evidence>
<comment type="caution">
    <text evidence="4">The sequence shown here is derived from an EMBL/GenBank/DDBJ whole genome shotgun (WGS) entry which is preliminary data.</text>
</comment>
<feature type="domain" description="CREG-like beta-barrel" evidence="3">
    <location>
        <begin position="35"/>
        <end position="181"/>
    </location>
</feature>
<dbReference type="PANTHER" id="PTHR13343">
    <property type="entry name" value="CREG1 PROTEIN"/>
    <property type="match status" value="1"/>
</dbReference>
<dbReference type="OrthoDB" id="3565122at2"/>
<dbReference type="Gene3D" id="3.20.180.10">
    <property type="entry name" value="PNP-oxidase-like"/>
    <property type="match status" value="1"/>
</dbReference>